<keyword evidence="5" id="KW-1185">Reference proteome</keyword>
<sequence length="317" mass="34846">MYASTCPPCSGPAAALEGHQQSLVRDRRAAQLVRRRFGPQRRHTLAARASEQSTQAISAEEVSTTGRTLDVSNAVVEARFRSTPWAAENEEDNNDRTYARILFISESNACRSVLAQAIMERLLQQHNLADSVKCESKATRDYSVGAAPEPVVAEVAAELGIQLPQNFASRQCDHVHDVVQYDLILVMDKYTASDFLKEVSVYETINKQGNYTLKVHRLGEFHPQLRLSRAHEGQDIGDPLYGNVGGQAEKEAVMAAAATIQEACSGLLIFLQKLLPADPNQSSIKGALQNAVMQLDQMEWLAPPMLTPKRSMGQEGT</sequence>
<evidence type="ECO:0000313" key="5">
    <source>
        <dbReference type="Proteomes" id="UP001465755"/>
    </source>
</evidence>
<proteinExistence type="predicted"/>
<feature type="region of interest" description="Disordered" evidence="2">
    <location>
        <begin position="40"/>
        <end position="64"/>
    </location>
</feature>
<evidence type="ECO:0000259" key="3">
    <source>
        <dbReference type="SMART" id="SM00226"/>
    </source>
</evidence>
<evidence type="ECO:0000256" key="1">
    <source>
        <dbReference type="ARBA" id="ARBA00013064"/>
    </source>
</evidence>
<dbReference type="Pfam" id="PF01451">
    <property type="entry name" value="LMWPc"/>
    <property type="match status" value="1"/>
</dbReference>
<dbReference type="InterPro" id="IPR023485">
    <property type="entry name" value="Ptyr_pPase"/>
</dbReference>
<dbReference type="Proteomes" id="UP001465755">
    <property type="component" value="Unassembled WGS sequence"/>
</dbReference>
<protein>
    <recommendedName>
        <fullName evidence="1">protein-tyrosine-phosphatase</fullName>
        <ecNumber evidence="1">3.1.3.48</ecNumber>
    </recommendedName>
</protein>
<gene>
    <name evidence="4" type="ORF">WJX73_003149</name>
</gene>
<comment type="caution">
    <text evidence="4">The sequence shown here is derived from an EMBL/GenBank/DDBJ whole genome shotgun (WGS) entry which is preliminary data.</text>
</comment>
<dbReference type="SMART" id="SM00226">
    <property type="entry name" value="LMWPc"/>
    <property type="match status" value="1"/>
</dbReference>
<feature type="domain" description="Phosphotyrosine protein phosphatase I" evidence="3">
    <location>
        <begin position="99"/>
        <end position="270"/>
    </location>
</feature>
<dbReference type="GO" id="GO:0004725">
    <property type="term" value="F:protein tyrosine phosphatase activity"/>
    <property type="evidence" value="ECO:0007669"/>
    <property type="project" value="UniProtKB-EC"/>
</dbReference>
<dbReference type="Gene3D" id="3.40.50.2300">
    <property type="match status" value="1"/>
</dbReference>
<dbReference type="InterPro" id="IPR036196">
    <property type="entry name" value="Ptyr_pPase_sf"/>
</dbReference>
<dbReference type="PANTHER" id="PTHR11717">
    <property type="entry name" value="LOW MOLECULAR WEIGHT PROTEIN TYROSINE PHOSPHATASE"/>
    <property type="match status" value="1"/>
</dbReference>
<dbReference type="EMBL" id="JALJOQ010000082">
    <property type="protein sequence ID" value="KAK9800329.1"/>
    <property type="molecule type" value="Genomic_DNA"/>
</dbReference>
<dbReference type="PANTHER" id="PTHR11717:SF7">
    <property type="entry name" value="LOW MOLECULAR WEIGHT PHOSPHOTYROSINE PROTEIN PHOSPHATASE"/>
    <property type="match status" value="1"/>
</dbReference>
<feature type="compositionally biased region" description="Polar residues" evidence="2">
    <location>
        <begin position="50"/>
        <end position="64"/>
    </location>
</feature>
<evidence type="ECO:0000256" key="2">
    <source>
        <dbReference type="SAM" id="MobiDB-lite"/>
    </source>
</evidence>
<name>A0AAW1NX35_9CHLO</name>
<dbReference type="SUPFAM" id="SSF52788">
    <property type="entry name" value="Phosphotyrosine protein phosphatases I"/>
    <property type="match status" value="1"/>
</dbReference>
<accession>A0AAW1NX35</accession>
<dbReference type="InterPro" id="IPR050438">
    <property type="entry name" value="LMW_PTPase"/>
</dbReference>
<organism evidence="4 5">
    <name type="scientific">Symbiochloris irregularis</name>
    <dbReference type="NCBI Taxonomy" id="706552"/>
    <lineage>
        <taxon>Eukaryota</taxon>
        <taxon>Viridiplantae</taxon>
        <taxon>Chlorophyta</taxon>
        <taxon>core chlorophytes</taxon>
        <taxon>Trebouxiophyceae</taxon>
        <taxon>Trebouxiales</taxon>
        <taxon>Trebouxiaceae</taxon>
        <taxon>Symbiochloris</taxon>
    </lineage>
</organism>
<dbReference type="EC" id="3.1.3.48" evidence="1"/>
<evidence type="ECO:0000313" key="4">
    <source>
        <dbReference type="EMBL" id="KAK9800329.1"/>
    </source>
</evidence>
<dbReference type="AlphaFoldDB" id="A0AAW1NX35"/>
<reference evidence="4 5" key="1">
    <citation type="journal article" date="2024" name="Nat. Commun.">
        <title>Phylogenomics reveals the evolutionary origins of lichenization in chlorophyte algae.</title>
        <authorList>
            <person name="Puginier C."/>
            <person name="Libourel C."/>
            <person name="Otte J."/>
            <person name="Skaloud P."/>
            <person name="Haon M."/>
            <person name="Grisel S."/>
            <person name="Petersen M."/>
            <person name="Berrin J.G."/>
            <person name="Delaux P.M."/>
            <person name="Dal Grande F."/>
            <person name="Keller J."/>
        </authorList>
    </citation>
    <scope>NUCLEOTIDE SEQUENCE [LARGE SCALE GENOMIC DNA]</scope>
    <source>
        <strain evidence="4 5">SAG 2036</strain>
    </source>
</reference>